<dbReference type="PANTHER" id="PTHR45623:SF14">
    <property type="entry name" value="CHROMODOMAIN-HELICASE-DNA-BINDING PROTEIN 1"/>
    <property type="match status" value="1"/>
</dbReference>
<keyword evidence="8" id="KW-1185">Reference proteome</keyword>
<evidence type="ECO:0000256" key="3">
    <source>
        <dbReference type="ARBA" id="ARBA00022840"/>
    </source>
</evidence>
<evidence type="ECO:0000313" key="8">
    <source>
        <dbReference type="Proteomes" id="UP001150217"/>
    </source>
</evidence>
<evidence type="ECO:0000259" key="6">
    <source>
        <dbReference type="Pfam" id="PF00176"/>
    </source>
</evidence>
<dbReference type="Gene3D" id="3.40.50.10810">
    <property type="entry name" value="Tandem AAA-ATPase domain"/>
    <property type="match status" value="1"/>
</dbReference>
<proteinExistence type="predicted"/>
<feature type="compositionally biased region" description="Low complexity" evidence="5">
    <location>
        <begin position="139"/>
        <end position="148"/>
    </location>
</feature>
<name>A0ABQ8VW23_9AGAR</name>
<dbReference type="EMBL" id="JANVFT010000005">
    <property type="protein sequence ID" value="KAJ4500525.1"/>
    <property type="molecule type" value="Genomic_DNA"/>
</dbReference>
<dbReference type="InterPro" id="IPR000330">
    <property type="entry name" value="SNF2_N"/>
</dbReference>
<dbReference type="PANTHER" id="PTHR45623">
    <property type="entry name" value="CHROMODOMAIN-HELICASE-DNA-BINDING PROTEIN 3-RELATED-RELATED"/>
    <property type="match status" value="1"/>
</dbReference>
<keyword evidence="4" id="KW-0539">Nucleus</keyword>
<feature type="compositionally biased region" description="Basic residues" evidence="5">
    <location>
        <begin position="115"/>
        <end position="124"/>
    </location>
</feature>
<organism evidence="7 8">
    <name type="scientific">Lentinula lateritia</name>
    <dbReference type="NCBI Taxonomy" id="40482"/>
    <lineage>
        <taxon>Eukaryota</taxon>
        <taxon>Fungi</taxon>
        <taxon>Dikarya</taxon>
        <taxon>Basidiomycota</taxon>
        <taxon>Agaricomycotina</taxon>
        <taxon>Agaricomycetes</taxon>
        <taxon>Agaricomycetidae</taxon>
        <taxon>Agaricales</taxon>
        <taxon>Marasmiineae</taxon>
        <taxon>Omphalotaceae</taxon>
        <taxon>Lentinula</taxon>
    </lineage>
</organism>
<reference evidence="7" key="1">
    <citation type="submission" date="2022-08" db="EMBL/GenBank/DDBJ databases">
        <title>A Global Phylogenomic Analysis of the Shiitake Genus Lentinula.</title>
        <authorList>
            <consortium name="DOE Joint Genome Institute"/>
            <person name="Sierra-Patev S."/>
            <person name="Min B."/>
            <person name="Naranjo-Ortiz M."/>
            <person name="Looney B."/>
            <person name="Konkel Z."/>
            <person name="Slot J.C."/>
            <person name="Sakamoto Y."/>
            <person name="Steenwyk J.L."/>
            <person name="Rokas A."/>
            <person name="Carro J."/>
            <person name="Camarero S."/>
            <person name="Ferreira P."/>
            <person name="Molpeceres G."/>
            <person name="Ruiz-Duenas F.J."/>
            <person name="Serrano A."/>
            <person name="Henrissat B."/>
            <person name="Drula E."/>
            <person name="Hughes K.W."/>
            <person name="Mata J.L."/>
            <person name="Ishikawa N.K."/>
            <person name="Vargas-Isla R."/>
            <person name="Ushijima S."/>
            <person name="Smith C.A."/>
            <person name="Ahrendt S."/>
            <person name="Andreopoulos W."/>
            <person name="He G."/>
            <person name="Labutti K."/>
            <person name="Lipzen A."/>
            <person name="Ng V."/>
            <person name="Riley R."/>
            <person name="Sandor L."/>
            <person name="Barry K."/>
            <person name="Martinez A.T."/>
            <person name="Xiao Y."/>
            <person name="Gibbons J.G."/>
            <person name="Terashima K."/>
            <person name="Grigoriev I.V."/>
            <person name="Hibbett D.S."/>
        </authorList>
    </citation>
    <scope>NUCLEOTIDE SEQUENCE</scope>
    <source>
        <strain evidence="7">RHP3577 ss4</strain>
    </source>
</reference>
<evidence type="ECO:0000313" key="7">
    <source>
        <dbReference type="EMBL" id="KAJ4500525.1"/>
    </source>
</evidence>
<comment type="caution">
    <text evidence="7">The sequence shown here is derived from an EMBL/GenBank/DDBJ whole genome shotgun (WGS) entry which is preliminary data.</text>
</comment>
<feature type="region of interest" description="Disordered" evidence="5">
    <location>
        <begin position="46"/>
        <end position="176"/>
    </location>
</feature>
<evidence type="ECO:0000256" key="1">
    <source>
        <dbReference type="ARBA" id="ARBA00004123"/>
    </source>
</evidence>
<evidence type="ECO:0000256" key="4">
    <source>
        <dbReference type="ARBA" id="ARBA00023242"/>
    </source>
</evidence>
<accession>A0ABQ8VW23</accession>
<sequence>MVKAATHSFVGSSCATIHNGDLATDAQAMPNPKPCKPSRKFNRAHVQTVSGRSNTSIQTTPLPTQGLRIATSTLTETTTYSQEAEDSGHEDLADEEDKDDEEEDGTYADEDYTKKKSAPKKKKLSTSSAVRQAPVRQASASDSDSDYGSRSKKKKRARPQSDELRISSRGGKIPNYFDDIQDFEKFDEEEEPDTGYYAGPVQQYQEEDEIETVLSHSCDEGCEANPEDVWFDNITVQSISFISFLFHEMHQYGSFMVIVPPSTITAWQAQFGLWAPNINVITYIGTAVA</sequence>
<keyword evidence="3" id="KW-0067">ATP-binding</keyword>
<evidence type="ECO:0000256" key="5">
    <source>
        <dbReference type="SAM" id="MobiDB-lite"/>
    </source>
</evidence>
<feature type="compositionally biased region" description="Acidic residues" evidence="5">
    <location>
        <begin position="92"/>
        <end position="110"/>
    </location>
</feature>
<gene>
    <name evidence="7" type="ORF">C8R41DRAFT_914092</name>
</gene>
<evidence type="ECO:0000256" key="2">
    <source>
        <dbReference type="ARBA" id="ARBA00022741"/>
    </source>
</evidence>
<dbReference type="Pfam" id="PF00176">
    <property type="entry name" value="SNF2-rel_dom"/>
    <property type="match status" value="1"/>
</dbReference>
<protein>
    <recommendedName>
        <fullName evidence="6">SNF2 N-terminal domain-containing protein</fullName>
    </recommendedName>
</protein>
<keyword evidence="2" id="KW-0547">Nucleotide-binding</keyword>
<feature type="domain" description="SNF2 N-terminal" evidence="6">
    <location>
        <begin position="235"/>
        <end position="286"/>
    </location>
</feature>
<feature type="compositionally biased region" description="Polar residues" evidence="5">
    <location>
        <begin position="46"/>
        <end position="63"/>
    </location>
</feature>
<dbReference type="Proteomes" id="UP001150217">
    <property type="component" value="Unassembled WGS sequence"/>
</dbReference>
<comment type="subcellular location">
    <subcellularLocation>
        <location evidence="1">Nucleus</location>
    </subcellularLocation>
</comment>
<dbReference type="InterPro" id="IPR038718">
    <property type="entry name" value="SNF2-like_sf"/>
</dbReference>